<dbReference type="Pfam" id="PF13205">
    <property type="entry name" value="Big_5"/>
    <property type="match status" value="1"/>
</dbReference>
<gene>
    <name evidence="3" type="ORF">A2617_01825</name>
</gene>
<sequence length="152" mass="16705">MSNLKKLVIAVIAIIGAILIIISQRGLYSQPVSQIPQTTPTPQTTLDENPKVVSTNPDPLDGITLLPNQTIEITFNKPLENVGEFKYQLDPAVNINVKLSNDRKTATITPVTTYKLGAGFTIFIKTDSKFDGGKRLDHELIYHLNTIGYKGV</sequence>
<protein>
    <recommendedName>
        <fullName evidence="2">SbsA Ig-like domain-containing protein</fullName>
    </recommendedName>
</protein>
<dbReference type="Gene3D" id="2.60.40.1220">
    <property type="match status" value="1"/>
</dbReference>
<reference evidence="3 4" key="1">
    <citation type="journal article" date="2016" name="Nat. Commun.">
        <title>Thousands of microbial genomes shed light on interconnected biogeochemical processes in an aquifer system.</title>
        <authorList>
            <person name="Anantharaman K."/>
            <person name="Brown C.T."/>
            <person name="Hug L.A."/>
            <person name="Sharon I."/>
            <person name="Castelle C.J."/>
            <person name="Probst A.J."/>
            <person name="Thomas B.C."/>
            <person name="Singh A."/>
            <person name="Wilkins M.J."/>
            <person name="Karaoz U."/>
            <person name="Brodie E.L."/>
            <person name="Williams K.H."/>
            <person name="Hubbard S.S."/>
            <person name="Banfield J.F."/>
        </authorList>
    </citation>
    <scope>NUCLEOTIDE SEQUENCE [LARGE SCALE GENOMIC DNA]</scope>
</reference>
<dbReference type="InterPro" id="IPR032812">
    <property type="entry name" value="SbsA_Ig"/>
</dbReference>
<name>A0A1F5MZM8_9BACT</name>
<evidence type="ECO:0000259" key="2">
    <source>
        <dbReference type="Pfam" id="PF13205"/>
    </source>
</evidence>
<comment type="caution">
    <text evidence="3">The sequence shown here is derived from an EMBL/GenBank/DDBJ whole genome shotgun (WGS) entry which is preliminary data.</text>
</comment>
<evidence type="ECO:0000256" key="1">
    <source>
        <dbReference type="ARBA" id="ARBA00022729"/>
    </source>
</evidence>
<dbReference type="AlphaFoldDB" id="A0A1F5MZM8"/>
<accession>A0A1F5MZM8</accession>
<dbReference type="EMBL" id="MFEC01000034">
    <property type="protein sequence ID" value="OGE70802.1"/>
    <property type="molecule type" value="Genomic_DNA"/>
</dbReference>
<dbReference type="Proteomes" id="UP000177135">
    <property type="component" value="Unassembled WGS sequence"/>
</dbReference>
<organism evidence="3 4">
    <name type="scientific">Candidatus Daviesbacteria bacterium RIFOXYD1_FULL_41_10</name>
    <dbReference type="NCBI Taxonomy" id="1797801"/>
    <lineage>
        <taxon>Bacteria</taxon>
        <taxon>Candidatus Daviesiibacteriota</taxon>
    </lineage>
</organism>
<evidence type="ECO:0000313" key="4">
    <source>
        <dbReference type="Proteomes" id="UP000177135"/>
    </source>
</evidence>
<proteinExistence type="predicted"/>
<feature type="domain" description="SbsA Ig-like" evidence="2">
    <location>
        <begin position="48"/>
        <end position="127"/>
    </location>
</feature>
<evidence type="ECO:0000313" key="3">
    <source>
        <dbReference type="EMBL" id="OGE70802.1"/>
    </source>
</evidence>
<keyword evidence="1" id="KW-0732">Signal</keyword>
<dbReference type="InterPro" id="IPR014755">
    <property type="entry name" value="Cu-Rt/internalin_Ig-like"/>
</dbReference>